<evidence type="ECO:0000313" key="3">
    <source>
        <dbReference type="Proteomes" id="UP000316621"/>
    </source>
</evidence>
<gene>
    <name evidence="2" type="ORF">C5167_012638</name>
</gene>
<feature type="compositionally biased region" description="Basic and acidic residues" evidence="1">
    <location>
        <begin position="32"/>
        <end position="47"/>
    </location>
</feature>
<sequence length="53" mass="5874">MTKNESRVVADTGLHAKKTEAGKQIVQGHNETIVKEGPLQDDHEKKNGAWSFD</sequence>
<reference evidence="2 3" key="1">
    <citation type="journal article" date="2018" name="Science">
        <title>The opium poppy genome and morphinan production.</title>
        <authorList>
            <person name="Guo L."/>
            <person name="Winzer T."/>
            <person name="Yang X."/>
            <person name="Li Y."/>
            <person name="Ning Z."/>
            <person name="He Z."/>
            <person name="Teodor R."/>
            <person name="Lu Y."/>
            <person name="Bowser T.A."/>
            <person name="Graham I.A."/>
            <person name="Ye K."/>
        </authorList>
    </citation>
    <scope>NUCLEOTIDE SEQUENCE [LARGE SCALE GENOMIC DNA]</scope>
    <source>
        <strain evidence="3">cv. HN1</strain>
        <tissue evidence="2">Leaves</tissue>
    </source>
</reference>
<protein>
    <submittedName>
        <fullName evidence="2">Uncharacterized protein</fullName>
    </submittedName>
</protein>
<name>A0A4Y7IY05_PAPSO</name>
<keyword evidence="3" id="KW-1185">Reference proteome</keyword>
<evidence type="ECO:0000313" key="2">
    <source>
        <dbReference type="EMBL" id="RZC53773.1"/>
    </source>
</evidence>
<feature type="region of interest" description="Disordered" evidence="1">
    <location>
        <begin position="1"/>
        <end position="53"/>
    </location>
</feature>
<dbReference type="Gramene" id="RZC53773">
    <property type="protein sequence ID" value="RZC53773"/>
    <property type="gene ID" value="C5167_012638"/>
</dbReference>
<dbReference type="Proteomes" id="UP000316621">
    <property type="component" value="Chromosome 3"/>
</dbReference>
<dbReference type="AlphaFoldDB" id="A0A4Y7IY05"/>
<proteinExistence type="predicted"/>
<accession>A0A4Y7IY05</accession>
<evidence type="ECO:0000256" key="1">
    <source>
        <dbReference type="SAM" id="MobiDB-lite"/>
    </source>
</evidence>
<dbReference type="EMBL" id="CM010717">
    <property type="protein sequence ID" value="RZC53773.1"/>
    <property type="molecule type" value="Genomic_DNA"/>
</dbReference>
<organism evidence="2 3">
    <name type="scientific">Papaver somniferum</name>
    <name type="common">Opium poppy</name>
    <dbReference type="NCBI Taxonomy" id="3469"/>
    <lineage>
        <taxon>Eukaryota</taxon>
        <taxon>Viridiplantae</taxon>
        <taxon>Streptophyta</taxon>
        <taxon>Embryophyta</taxon>
        <taxon>Tracheophyta</taxon>
        <taxon>Spermatophyta</taxon>
        <taxon>Magnoliopsida</taxon>
        <taxon>Ranunculales</taxon>
        <taxon>Papaveraceae</taxon>
        <taxon>Papaveroideae</taxon>
        <taxon>Papaver</taxon>
    </lineage>
</organism>